<dbReference type="Proteomes" id="UP001165378">
    <property type="component" value="Unassembled WGS sequence"/>
</dbReference>
<dbReference type="EMBL" id="JAKFHA010000001">
    <property type="protein sequence ID" value="MCF2525987.1"/>
    <property type="molecule type" value="Genomic_DNA"/>
</dbReference>
<protein>
    <submittedName>
        <fullName evidence="3">CoA transferase</fullName>
    </submittedName>
</protein>
<keyword evidence="1 3" id="KW-0808">Transferase</keyword>
<dbReference type="InterPro" id="IPR050483">
    <property type="entry name" value="CoA-transferase_III_domain"/>
</dbReference>
<dbReference type="GO" id="GO:0008410">
    <property type="term" value="F:CoA-transferase activity"/>
    <property type="evidence" value="ECO:0007669"/>
    <property type="project" value="TreeGrafter"/>
</dbReference>
<dbReference type="Pfam" id="PF02515">
    <property type="entry name" value="CoA_transf_3"/>
    <property type="match status" value="1"/>
</dbReference>
<dbReference type="PANTHER" id="PTHR48207">
    <property type="entry name" value="SUCCINATE--HYDROXYMETHYLGLUTARATE COA-TRANSFERASE"/>
    <property type="match status" value="1"/>
</dbReference>
<organism evidence="3 4">
    <name type="scientific">Yinghuangia soli</name>
    <dbReference type="NCBI Taxonomy" id="2908204"/>
    <lineage>
        <taxon>Bacteria</taxon>
        <taxon>Bacillati</taxon>
        <taxon>Actinomycetota</taxon>
        <taxon>Actinomycetes</taxon>
        <taxon>Kitasatosporales</taxon>
        <taxon>Streptomycetaceae</taxon>
        <taxon>Yinghuangia</taxon>
    </lineage>
</organism>
<name>A0AA41PWS4_9ACTN</name>
<dbReference type="SUPFAM" id="SSF89796">
    <property type="entry name" value="CoA-transferase family III (CaiB/BaiF)"/>
    <property type="match status" value="1"/>
</dbReference>
<sequence length="400" mass="41953">MPMDHAPSPPPEAAEDTEPGAGPLAGIVVVALEQAVSAPFATRHLGDYGARIIKVERPDGGDFARDYDDLASGMGAHFTWCNRNKESVALDLASPEGRQAMAALLARADVFVQNLAPGAAARLGLGGAELTQRHPRLVVCEVSGYGVGGPYDARRAYDVLVQAEGAVATVTGSLDEPLKAQVPVADLATGLYALSAITTALLHRERTGRGCVLQVSMLDTIAELMGYCTTVVRHGGTPEVRRGMSHPAISPYDAYRAGDGRHVVVSVTNDREWARLAEHLLGRPELARDPAFAKNPDRVRNRAAADALISAALAAHTADAAIALLEAAGVPCGKVNSVAELVDHPQLTARGRWQQVGSPVGPIPALLPPVVSDTWAPRLDPVPALGEHTAKVLADLDDPS</sequence>
<gene>
    <name evidence="3" type="ORF">LZ495_01940</name>
</gene>
<dbReference type="InterPro" id="IPR044855">
    <property type="entry name" value="CoA-Trfase_III_dom3_sf"/>
</dbReference>
<feature type="region of interest" description="Disordered" evidence="2">
    <location>
        <begin position="1"/>
        <end position="20"/>
    </location>
</feature>
<dbReference type="InterPro" id="IPR023606">
    <property type="entry name" value="CoA-Trfase_III_dom_1_sf"/>
</dbReference>
<dbReference type="PANTHER" id="PTHR48207:SF3">
    <property type="entry name" value="SUCCINATE--HYDROXYMETHYLGLUTARATE COA-TRANSFERASE"/>
    <property type="match status" value="1"/>
</dbReference>
<evidence type="ECO:0000256" key="1">
    <source>
        <dbReference type="ARBA" id="ARBA00022679"/>
    </source>
</evidence>
<evidence type="ECO:0000313" key="3">
    <source>
        <dbReference type="EMBL" id="MCF2525987.1"/>
    </source>
</evidence>
<dbReference type="Gene3D" id="3.30.1540.10">
    <property type="entry name" value="formyl-coa transferase, domain 3"/>
    <property type="match status" value="1"/>
</dbReference>
<evidence type="ECO:0000313" key="4">
    <source>
        <dbReference type="Proteomes" id="UP001165378"/>
    </source>
</evidence>
<accession>A0AA41PWS4</accession>
<proteinExistence type="predicted"/>
<dbReference type="AlphaFoldDB" id="A0AA41PWS4"/>
<evidence type="ECO:0000256" key="2">
    <source>
        <dbReference type="SAM" id="MobiDB-lite"/>
    </source>
</evidence>
<keyword evidence="4" id="KW-1185">Reference proteome</keyword>
<dbReference type="InterPro" id="IPR003673">
    <property type="entry name" value="CoA-Trfase_fam_III"/>
</dbReference>
<dbReference type="Gene3D" id="3.40.50.10540">
    <property type="entry name" value="Crotonobetainyl-coa:carnitine coa-transferase, domain 1"/>
    <property type="match status" value="1"/>
</dbReference>
<reference evidence="3" key="1">
    <citation type="submission" date="2022-01" db="EMBL/GenBank/DDBJ databases">
        <title>Genome-Based Taxonomic Classification of the Phylum Actinobacteria.</title>
        <authorList>
            <person name="Gao Y."/>
        </authorList>
    </citation>
    <scope>NUCLEOTIDE SEQUENCE</scope>
    <source>
        <strain evidence="3">KLBMP 8922</strain>
    </source>
</reference>
<comment type="caution">
    <text evidence="3">The sequence shown here is derived from an EMBL/GenBank/DDBJ whole genome shotgun (WGS) entry which is preliminary data.</text>
</comment>